<dbReference type="AlphaFoldDB" id="A0A6B9FH73"/>
<evidence type="ECO:0000313" key="2">
    <source>
        <dbReference type="Proteomes" id="UP000428325"/>
    </source>
</evidence>
<sequence length="78" mass="9005">MIDAAELRRRQHGPLPTDGEREFRCDYCNARCTRSPTKDIEYGHRTRCPERPEHFPYNAPDYNIEVSQPVVADGGEGR</sequence>
<dbReference type="GeneID" id="43370820"/>
<dbReference type="EMBL" id="CP034345">
    <property type="protein sequence ID" value="QGX95943.1"/>
    <property type="molecule type" value="Genomic_DNA"/>
</dbReference>
<dbReference type="KEGG" id="hra:EI982_14705"/>
<accession>A0A6B9FH73</accession>
<keyword evidence="2" id="KW-1185">Reference proteome</keyword>
<dbReference type="Proteomes" id="UP000428325">
    <property type="component" value="Chromosome"/>
</dbReference>
<evidence type="ECO:0000313" key="1">
    <source>
        <dbReference type="EMBL" id="QGX95943.1"/>
    </source>
</evidence>
<name>A0A6B9FH73_9EURY</name>
<proteinExistence type="predicted"/>
<protein>
    <submittedName>
        <fullName evidence="1">Uncharacterized protein</fullName>
    </submittedName>
</protein>
<gene>
    <name evidence="1" type="ORF">EI982_14705</name>
</gene>
<dbReference type="OrthoDB" id="325348at2157"/>
<dbReference type="RefSeq" id="WP_157690403.1">
    <property type="nucleotide sequence ID" value="NZ_CP034345.1"/>
</dbReference>
<organism evidence="1 2">
    <name type="scientific">Haloplanus rallus</name>
    <dbReference type="NCBI Taxonomy" id="1816183"/>
    <lineage>
        <taxon>Archaea</taxon>
        <taxon>Methanobacteriati</taxon>
        <taxon>Methanobacteriota</taxon>
        <taxon>Stenosarchaea group</taxon>
        <taxon>Halobacteria</taxon>
        <taxon>Halobacteriales</taxon>
        <taxon>Haloferacaceae</taxon>
        <taxon>Haloplanus</taxon>
    </lineage>
</organism>
<reference evidence="1 2" key="1">
    <citation type="submission" date="2018-12" db="EMBL/GenBank/DDBJ databases">
        <title>Complete genome sequence of Haloplanus rallus MBLA0036.</title>
        <authorList>
            <person name="Nam Y.-d."/>
            <person name="Kang J."/>
            <person name="Chung W.-H."/>
            <person name="Park Y.S."/>
        </authorList>
    </citation>
    <scope>NUCLEOTIDE SEQUENCE [LARGE SCALE GENOMIC DNA]</scope>
    <source>
        <strain evidence="1 2">MBLA0036</strain>
    </source>
</reference>